<evidence type="ECO:0000256" key="6">
    <source>
        <dbReference type="ARBA" id="ARBA00022824"/>
    </source>
</evidence>
<dbReference type="AlphaFoldDB" id="A0A316TYM9"/>
<dbReference type="GO" id="GO:0005793">
    <property type="term" value="C:endoplasmic reticulum-Golgi intermediate compartment"/>
    <property type="evidence" value="ECO:0007669"/>
    <property type="project" value="TreeGrafter"/>
</dbReference>
<evidence type="ECO:0000256" key="9">
    <source>
        <dbReference type="ARBA" id="ARBA00023034"/>
    </source>
</evidence>
<dbReference type="RefSeq" id="XP_025344988.1">
    <property type="nucleotide sequence ID" value="XM_025493478.1"/>
</dbReference>
<organism evidence="13 14">
    <name type="scientific">Pseudomicrostroma glucosiphilum</name>
    <dbReference type="NCBI Taxonomy" id="1684307"/>
    <lineage>
        <taxon>Eukaryota</taxon>
        <taxon>Fungi</taxon>
        <taxon>Dikarya</taxon>
        <taxon>Basidiomycota</taxon>
        <taxon>Ustilaginomycotina</taxon>
        <taxon>Exobasidiomycetes</taxon>
        <taxon>Microstromatales</taxon>
        <taxon>Microstromatales incertae sedis</taxon>
        <taxon>Pseudomicrostroma</taxon>
    </lineage>
</organism>
<dbReference type="Pfam" id="PF03878">
    <property type="entry name" value="YIF1"/>
    <property type="match status" value="1"/>
</dbReference>
<dbReference type="GO" id="GO:0030134">
    <property type="term" value="C:COPII-coated ER to Golgi transport vesicle"/>
    <property type="evidence" value="ECO:0007669"/>
    <property type="project" value="TreeGrafter"/>
</dbReference>
<dbReference type="InterPro" id="IPR005578">
    <property type="entry name" value="Yif1_fam"/>
</dbReference>
<dbReference type="Proteomes" id="UP000245942">
    <property type="component" value="Unassembled WGS sequence"/>
</dbReference>
<feature type="compositionally biased region" description="Low complexity" evidence="11">
    <location>
        <begin position="129"/>
        <end position="168"/>
    </location>
</feature>
<accession>A0A316TYM9</accession>
<protein>
    <submittedName>
        <fullName evidence="13">YIF1-domain-containing protein</fullName>
    </submittedName>
</protein>
<evidence type="ECO:0000256" key="11">
    <source>
        <dbReference type="SAM" id="MobiDB-lite"/>
    </source>
</evidence>
<dbReference type="EMBL" id="KZ819340">
    <property type="protein sequence ID" value="PWN17828.1"/>
    <property type="molecule type" value="Genomic_DNA"/>
</dbReference>
<feature type="transmembrane region" description="Helical" evidence="12">
    <location>
        <begin position="325"/>
        <end position="348"/>
    </location>
</feature>
<feature type="transmembrane region" description="Helical" evidence="12">
    <location>
        <begin position="437"/>
        <end position="457"/>
    </location>
</feature>
<proteinExistence type="inferred from homology"/>
<feature type="region of interest" description="Disordered" evidence="11">
    <location>
        <begin position="1"/>
        <end position="168"/>
    </location>
</feature>
<dbReference type="GO" id="GO:0000139">
    <property type="term" value="C:Golgi membrane"/>
    <property type="evidence" value="ECO:0007669"/>
    <property type="project" value="UniProtKB-SubCell"/>
</dbReference>
<feature type="transmembrane region" description="Helical" evidence="12">
    <location>
        <begin position="293"/>
        <end position="313"/>
    </location>
</feature>
<evidence type="ECO:0000256" key="1">
    <source>
        <dbReference type="ARBA" id="ARBA00004477"/>
    </source>
</evidence>
<keyword evidence="8 12" id="KW-1133">Transmembrane helix</keyword>
<keyword evidence="10 12" id="KW-0472">Membrane</keyword>
<keyword evidence="14" id="KW-1185">Reference proteome</keyword>
<dbReference type="GO" id="GO:0006888">
    <property type="term" value="P:endoplasmic reticulum to Golgi vesicle-mediated transport"/>
    <property type="evidence" value="ECO:0007669"/>
    <property type="project" value="InterPro"/>
</dbReference>
<evidence type="ECO:0000256" key="3">
    <source>
        <dbReference type="ARBA" id="ARBA00009727"/>
    </source>
</evidence>
<dbReference type="GeneID" id="37015212"/>
<feature type="compositionally biased region" description="Polar residues" evidence="11">
    <location>
        <begin position="35"/>
        <end position="52"/>
    </location>
</feature>
<evidence type="ECO:0000256" key="8">
    <source>
        <dbReference type="ARBA" id="ARBA00022989"/>
    </source>
</evidence>
<evidence type="ECO:0000256" key="2">
    <source>
        <dbReference type="ARBA" id="ARBA00004653"/>
    </source>
</evidence>
<keyword evidence="7" id="KW-0653">Protein transport</keyword>
<name>A0A316TYM9_9BASI</name>
<feature type="compositionally biased region" description="Pro residues" evidence="11">
    <location>
        <begin position="11"/>
        <end position="34"/>
    </location>
</feature>
<dbReference type="PANTHER" id="PTHR14083">
    <property type="entry name" value="YIP1 INTERACTING FACTOR HOMOLOG YIF1 PROTEIN"/>
    <property type="match status" value="1"/>
</dbReference>
<evidence type="ECO:0000256" key="5">
    <source>
        <dbReference type="ARBA" id="ARBA00022692"/>
    </source>
</evidence>
<feature type="compositionally biased region" description="Gly residues" evidence="11">
    <location>
        <begin position="104"/>
        <end position="116"/>
    </location>
</feature>
<sequence length="458" mass="48591">MYSPPHHSTRSPPPLQHPIPTHPPRQVPDPPGTPTPSAAVSGSADTHMSSVRSRAGGAAPTGQVSSTMSAGTSSSGSCTSGQAPYARYSSPPIQPQQPDTGSMAMGGGGGGMGYGQSFGSAMNDHSAYGQQQHQQSGYGNPQQSSYYSQQAGGAGQQQQSQFGGFANFLPSDPNVNMTAQMGMHFGQQMASVGGEYMQKNISTYLPSMATLRPFFNVSNSYVLHKLRVILFPWRHRPWSRAHRAAGGGGVAVGGVPPSGGAEAAGGTMEWQTQRRVIMEGYAPPREDVNAPDLYIPVMSFVTYVLLISVILGLSNKFRPEILGLTASRALIIIGVELLLIKLACYLLNVQGNHYGILDLTSYAGYKFVPACVTLAASALKLGGLVWWMSFVYSFAALAFFLLRSLRHIILPDAASAPSSSASVTTITHAQRNKRVQLLFIIAVLQFLLGAGLCLRVTG</sequence>
<dbReference type="STRING" id="1684307.A0A316TYM9"/>
<gene>
    <name evidence="13" type="ORF">BCV69DRAFT_285709</name>
</gene>
<evidence type="ECO:0000256" key="4">
    <source>
        <dbReference type="ARBA" id="ARBA00022448"/>
    </source>
</evidence>
<dbReference type="PANTHER" id="PTHR14083:SF0">
    <property type="entry name" value="YIP1D-INTERACTING FACTOR 1, ISOFORM C"/>
    <property type="match status" value="1"/>
</dbReference>
<evidence type="ECO:0000313" key="14">
    <source>
        <dbReference type="Proteomes" id="UP000245942"/>
    </source>
</evidence>
<keyword evidence="6" id="KW-0256">Endoplasmic reticulum</keyword>
<evidence type="ECO:0000256" key="12">
    <source>
        <dbReference type="SAM" id="Phobius"/>
    </source>
</evidence>
<keyword evidence="9" id="KW-0333">Golgi apparatus</keyword>
<evidence type="ECO:0000313" key="13">
    <source>
        <dbReference type="EMBL" id="PWN17828.1"/>
    </source>
</evidence>
<evidence type="ECO:0000256" key="10">
    <source>
        <dbReference type="ARBA" id="ARBA00023136"/>
    </source>
</evidence>
<keyword evidence="5 12" id="KW-0812">Transmembrane</keyword>
<dbReference type="OrthoDB" id="337750at2759"/>
<feature type="compositionally biased region" description="Low complexity" evidence="11">
    <location>
        <begin position="65"/>
        <end position="81"/>
    </location>
</feature>
<evidence type="ECO:0000256" key="7">
    <source>
        <dbReference type="ARBA" id="ARBA00022927"/>
    </source>
</evidence>
<comment type="subcellular location">
    <subcellularLocation>
        <location evidence="1">Endoplasmic reticulum membrane</location>
        <topology evidence="1">Multi-pass membrane protein</topology>
    </subcellularLocation>
    <subcellularLocation>
        <location evidence="2">Golgi apparatus membrane</location>
        <topology evidence="2">Multi-pass membrane protein</topology>
    </subcellularLocation>
</comment>
<feature type="transmembrane region" description="Helical" evidence="12">
    <location>
        <begin position="384"/>
        <end position="402"/>
    </location>
</feature>
<dbReference type="GO" id="GO:0005789">
    <property type="term" value="C:endoplasmic reticulum membrane"/>
    <property type="evidence" value="ECO:0007669"/>
    <property type="project" value="UniProtKB-SubCell"/>
</dbReference>
<comment type="similarity">
    <text evidence="3">Belongs to the YIF1 family.</text>
</comment>
<reference evidence="13 14" key="1">
    <citation type="journal article" date="2018" name="Mol. Biol. Evol.">
        <title>Broad Genomic Sampling Reveals a Smut Pathogenic Ancestry of the Fungal Clade Ustilaginomycotina.</title>
        <authorList>
            <person name="Kijpornyongpan T."/>
            <person name="Mondo S.J."/>
            <person name="Barry K."/>
            <person name="Sandor L."/>
            <person name="Lee J."/>
            <person name="Lipzen A."/>
            <person name="Pangilinan J."/>
            <person name="LaButti K."/>
            <person name="Hainaut M."/>
            <person name="Henrissat B."/>
            <person name="Grigoriev I.V."/>
            <person name="Spatafora J.W."/>
            <person name="Aime M.C."/>
        </authorList>
    </citation>
    <scope>NUCLEOTIDE SEQUENCE [LARGE SCALE GENOMIC DNA]</scope>
    <source>
        <strain evidence="13 14">MCA 4718</strain>
    </source>
</reference>
<dbReference type="GO" id="GO:0015031">
    <property type="term" value="P:protein transport"/>
    <property type="evidence" value="ECO:0007669"/>
    <property type="project" value="UniProtKB-KW"/>
</dbReference>
<keyword evidence="4" id="KW-0813">Transport</keyword>